<organism evidence="3 4">
    <name type="scientific">Phenylobacterium conjunctum</name>
    <dbReference type="NCBI Taxonomy" id="1298959"/>
    <lineage>
        <taxon>Bacteria</taxon>
        <taxon>Pseudomonadati</taxon>
        <taxon>Pseudomonadota</taxon>
        <taxon>Alphaproteobacteria</taxon>
        <taxon>Caulobacterales</taxon>
        <taxon>Caulobacteraceae</taxon>
        <taxon>Phenylobacterium</taxon>
    </lineage>
</organism>
<keyword evidence="4" id="KW-1185">Reference proteome</keyword>
<dbReference type="CDD" id="cd00051">
    <property type="entry name" value="EFh"/>
    <property type="match status" value="1"/>
</dbReference>
<evidence type="ECO:0000259" key="2">
    <source>
        <dbReference type="PROSITE" id="PS50222"/>
    </source>
</evidence>
<feature type="signal peptide" evidence="1">
    <location>
        <begin position="1"/>
        <end position="20"/>
    </location>
</feature>
<name>A0ABW3T6V8_9CAUL</name>
<dbReference type="Proteomes" id="UP001597216">
    <property type="component" value="Unassembled WGS sequence"/>
</dbReference>
<dbReference type="InterPro" id="IPR002048">
    <property type="entry name" value="EF_hand_dom"/>
</dbReference>
<evidence type="ECO:0000313" key="3">
    <source>
        <dbReference type="EMBL" id="MFD1192452.1"/>
    </source>
</evidence>
<dbReference type="EMBL" id="JBHTLQ010000058">
    <property type="protein sequence ID" value="MFD1192452.1"/>
    <property type="molecule type" value="Genomic_DNA"/>
</dbReference>
<comment type="caution">
    <text evidence="3">The sequence shown here is derived from an EMBL/GenBank/DDBJ whole genome shotgun (WGS) entry which is preliminary data.</text>
</comment>
<accession>A0ABW3T6V8</accession>
<sequence>MRTLILAAVAALSLAGAAQAQMGPPDPAAAFKRFDANSDGAITKDEWTAAGRPADRFDMVDADHDGKVTQAELTAAIQKMMQHQ</sequence>
<dbReference type="InterPro" id="IPR018247">
    <property type="entry name" value="EF_Hand_1_Ca_BS"/>
</dbReference>
<evidence type="ECO:0000256" key="1">
    <source>
        <dbReference type="SAM" id="SignalP"/>
    </source>
</evidence>
<dbReference type="RefSeq" id="WP_374345727.1">
    <property type="nucleotide sequence ID" value="NZ_JBHTLQ010000058.1"/>
</dbReference>
<dbReference type="InterPro" id="IPR011992">
    <property type="entry name" value="EF-hand-dom_pair"/>
</dbReference>
<keyword evidence="1" id="KW-0732">Signal</keyword>
<reference evidence="4" key="1">
    <citation type="journal article" date="2019" name="Int. J. Syst. Evol. Microbiol.">
        <title>The Global Catalogue of Microorganisms (GCM) 10K type strain sequencing project: providing services to taxonomists for standard genome sequencing and annotation.</title>
        <authorList>
            <consortium name="The Broad Institute Genomics Platform"/>
            <consortium name="The Broad Institute Genome Sequencing Center for Infectious Disease"/>
            <person name="Wu L."/>
            <person name="Ma J."/>
        </authorList>
    </citation>
    <scope>NUCLEOTIDE SEQUENCE [LARGE SCALE GENOMIC DNA]</scope>
    <source>
        <strain evidence="4">CCUG 55074</strain>
    </source>
</reference>
<proteinExistence type="predicted"/>
<dbReference type="Gene3D" id="1.10.238.10">
    <property type="entry name" value="EF-hand"/>
    <property type="match status" value="2"/>
</dbReference>
<dbReference type="Pfam" id="PF13202">
    <property type="entry name" value="EF-hand_5"/>
    <property type="match status" value="2"/>
</dbReference>
<gene>
    <name evidence="3" type="ORF">ACFQ27_17820</name>
</gene>
<protein>
    <submittedName>
        <fullName evidence="3">EF-hand domain-containing protein</fullName>
    </submittedName>
</protein>
<dbReference type="PROSITE" id="PS50222">
    <property type="entry name" value="EF_HAND_2"/>
    <property type="match status" value="1"/>
</dbReference>
<dbReference type="SUPFAM" id="SSF47473">
    <property type="entry name" value="EF-hand"/>
    <property type="match status" value="1"/>
</dbReference>
<feature type="chain" id="PRO_5045261203" evidence="1">
    <location>
        <begin position="21"/>
        <end position="84"/>
    </location>
</feature>
<feature type="domain" description="EF-hand" evidence="2">
    <location>
        <begin position="48"/>
        <end position="83"/>
    </location>
</feature>
<evidence type="ECO:0000313" key="4">
    <source>
        <dbReference type="Proteomes" id="UP001597216"/>
    </source>
</evidence>
<dbReference type="PROSITE" id="PS00018">
    <property type="entry name" value="EF_HAND_1"/>
    <property type="match status" value="1"/>
</dbReference>